<feature type="signal peptide" evidence="2">
    <location>
        <begin position="1"/>
        <end position="21"/>
    </location>
</feature>
<comment type="caution">
    <text evidence="5">The sequence shown here is derived from an EMBL/GenBank/DDBJ whole genome shotgun (WGS) entry which is preliminary data.</text>
</comment>
<dbReference type="SUPFAM" id="SSF56601">
    <property type="entry name" value="beta-lactamase/transpeptidase-like"/>
    <property type="match status" value="1"/>
</dbReference>
<evidence type="ECO:0000256" key="2">
    <source>
        <dbReference type="SAM" id="SignalP"/>
    </source>
</evidence>
<name>A0AAJ0BAJ7_9PEZI</name>
<dbReference type="Pfam" id="PF26335">
    <property type="entry name" value="ARB_00930_C"/>
    <property type="match status" value="1"/>
</dbReference>
<sequence length="602" mass="65260">MHPPTTLLTLTSLLLIPPIQACHTTSPLPRPQLQLQLQSQSPLSSSTQPFNKALNSLTKSLDAALANKIRPGFDIYNVSFSIGITSFDQADPSVPVWEYHHLSPAANRNGTGTREIGRGAEYLIGSISKVLTDALLLKSGINYDDPITKYLPALKSNKSSINWEDITLRSLAGQVAGIVPNYGFSEYYYLKDYFEYLGFPALDNSSYPECGVTGMDGGVCNREQLLRGMLTSDPVAAPQTHPVYSNVAFTLLAYAVEAYTGKTYAQLIRELSAALGMPSTRPSPGNDSRAVIPGVPNNWGSDYGDGAAGGGLVSTVADLSSFLHAILSRSPALSTPTKIRAWLKPHTFIGSTAFQGSPWEIFRPDPALLFPSSSDKKHTVTIIGKDGVAYNYRSRISLLDDYGLGITILTAGDQSALPVLFNAVISTVVPAIDATAIEQAAERYAGDYASTSANATITLDGNTLRLAGLTRGGKDILAGLGEIYKYSLAPLLAAEMARTNGVYRLYPAEIERLETLDDGRVVIKEDWRFEWGLDGVNPEAETDLPGRGISEEECKSWKLVDWLYYGGQSVDRLVFVRDKKTGEAIGMEVPFLRTRLLTRQAA</sequence>
<dbReference type="Pfam" id="PF00144">
    <property type="entry name" value="Beta-lactamase"/>
    <property type="match status" value="1"/>
</dbReference>
<gene>
    <name evidence="5" type="ORF">QBC47DRAFT_303285</name>
</gene>
<dbReference type="InterPro" id="IPR001466">
    <property type="entry name" value="Beta-lactam-related"/>
</dbReference>
<feature type="chain" id="PRO_5042616080" evidence="2">
    <location>
        <begin position="22"/>
        <end position="602"/>
    </location>
</feature>
<evidence type="ECO:0000259" key="4">
    <source>
        <dbReference type="Pfam" id="PF26335"/>
    </source>
</evidence>
<evidence type="ECO:0000313" key="5">
    <source>
        <dbReference type="EMBL" id="KAK1753769.1"/>
    </source>
</evidence>
<dbReference type="Gene3D" id="3.40.710.10">
    <property type="entry name" value="DD-peptidase/beta-lactamase superfamily"/>
    <property type="match status" value="1"/>
</dbReference>
<organism evidence="5 6">
    <name type="scientific">Echria macrotheca</name>
    <dbReference type="NCBI Taxonomy" id="438768"/>
    <lineage>
        <taxon>Eukaryota</taxon>
        <taxon>Fungi</taxon>
        <taxon>Dikarya</taxon>
        <taxon>Ascomycota</taxon>
        <taxon>Pezizomycotina</taxon>
        <taxon>Sordariomycetes</taxon>
        <taxon>Sordariomycetidae</taxon>
        <taxon>Sordariales</taxon>
        <taxon>Schizotheciaceae</taxon>
        <taxon>Echria</taxon>
    </lineage>
</organism>
<evidence type="ECO:0000259" key="3">
    <source>
        <dbReference type="Pfam" id="PF00144"/>
    </source>
</evidence>
<reference evidence="5" key="1">
    <citation type="submission" date="2023-06" db="EMBL/GenBank/DDBJ databases">
        <title>Genome-scale phylogeny and comparative genomics of the fungal order Sordariales.</title>
        <authorList>
            <consortium name="Lawrence Berkeley National Laboratory"/>
            <person name="Hensen N."/>
            <person name="Bonometti L."/>
            <person name="Westerberg I."/>
            <person name="Brannstrom I.O."/>
            <person name="Guillou S."/>
            <person name="Cros-Aarteil S."/>
            <person name="Calhoun S."/>
            <person name="Haridas S."/>
            <person name="Kuo A."/>
            <person name="Mondo S."/>
            <person name="Pangilinan J."/>
            <person name="Riley R."/>
            <person name="Labutti K."/>
            <person name="Andreopoulos B."/>
            <person name="Lipzen A."/>
            <person name="Chen C."/>
            <person name="Yanf M."/>
            <person name="Daum C."/>
            <person name="Ng V."/>
            <person name="Clum A."/>
            <person name="Steindorff A."/>
            <person name="Ohm R."/>
            <person name="Martin F."/>
            <person name="Silar P."/>
            <person name="Natvig D."/>
            <person name="Lalanne C."/>
            <person name="Gautier V."/>
            <person name="Ament-Velasquez S.L."/>
            <person name="Kruys A."/>
            <person name="Hutchinson M.I."/>
            <person name="Powell A.J."/>
            <person name="Barry K."/>
            <person name="Miller A.N."/>
            <person name="Grigoriev I.V."/>
            <person name="Debuchy R."/>
            <person name="Gladieux P."/>
            <person name="Thoren M.H."/>
            <person name="Johannesson H."/>
        </authorList>
    </citation>
    <scope>NUCLEOTIDE SEQUENCE</scope>
    <source>
        <strain evidence="5">PSN4</strain>
    </source>
</reference>
<protein>
    <submittedName>
        <fullName evidence="5">Beta-lactamase/transpeptidase-like protein</fullName>
    </submittedName>
</protein>
<feature type="domain" description="Beta-lactamase-related" evidence="3">
    <location>
        <begin position="122"/>
        <end position="415"/>
    </location>
</feature>
<dbReference type="InterPro" id="IPR051478">
    <property type="entry name" value="Beta-lactamase-like_AB/R"/>
</dbReference>
<accession>A0AAJ0BAJ7</accession>
<dbReference type="PANTHER" id="PTHR22935">
    <property type="entry name" value="PENICILLIN-BINDING PROTEIN"/>
    <property type="match status" value="1"/>
</dbReference>
<dbReference type="EMBL" id="MU839837">
    <property type="protein sequence ID" value="KAK1753769.1"/>
    <property type="molecule type" value="Genomic_DNA"/>
</dbReference>
<keyword evidence="2" id="KW-0732">Signal</keyword>
<dbReference type="AlphaFoldDB" id="A0AAJ0BAJ7"/>
<keyword evidence="6" id="KW-1185">Reference proteome</keyword>
<evidence type="ECO:0000313" key="6">
    <source>
        <dbReference type="Proteomes" id="UP001239445"/>
    </source>
</evidence>
<proteinExistence type="inferred from homology"/>
<dbReference type="InterPro" id="IPR058664">
    <property type="entry name" value="ARB_00930-like_C"/>
</dbReference>
<dbReference type="Proteomes" id="UP001239445">
    <property type="component" value="Unassembled WGS sequence"/>
</dbReference>
<feature type="domain" description="Beta-lactamase-like ARB-00930-like C-terminal" evidence="4">
    <location>
        <begin position="436"/>
        <end position="597"/>
    </location>
</feature>
<comment type="similarity">
    <text evidence="1">Belongs to the beta-lactamase family.</text>
</comment>
<dbReference type="PANTHER" id="PTHR22935:SF95">
    <property type="entry name" value="BETA-LACTAMASE-LIKE 1-RELATED"/>
    <property type="match status" value="1"/>
</dbReference>
<dbReference type="InterPro" id="IPR012338">
    <property type="entry name" value="Beta-lactam/transpept-like"/>
</dbReference>
<evidence type="ECO:0000256" key="1">
    <source>
        <dbReference type="ARBA" id="ARBA00038473"/>
    </source>
</evidence>